<reference evidence="4 6" key="1">
    <citation type="submission" date="2018-09" db="EMBL/GenBank/DDBJ databases">
        <title>Genomic investigation of the strawberry pathogen Phytophthora fragariae indicates pathogenicity is determined by transcriptional variation in three key races.</title>
        <authorList>
            <person name="Adams T.M."/>
            <person name="Armitage A.D."/>
            <person name="Sobczyk M.K."/>
            <person name="Bates H.J."/>
            <person name="Dunwell J.M."/>
            <person name="Nellist C.F."/>
            <person name="Harrison R.J."/>
        </authorList>
    </citation>
    <scope>NUCLEOTIDE SEQUENCE [LARGE SCALE GENOMIC DNA]</scope>
    <source>
        <strain evidence="1 4">SCRP249</strain>
        <strain evidence="2 6">SCRP324</strain>
        <strain evidence="3 5">SCRP333</strain>
    </source>
</reference>
<evidence type="ECO:0000313" key="6">
    <source>
        <dbReference type="Proteomes" id="UP000435112"/>
    </source>
</evidence>
<keyword evidence="5" id="KW-1185">Reference proteome</keyword>
<dbReference type="AlphaFoldDB" id="A0A6A3KYY9"/>
<evidence type="ECO:0000313" key="4">
    <source>
        <dbReference type="Proteomes" id="UP000429607"/>
    </source>
</evidence>
<dbReference type="Proteomes" id="UP000434957">
    <property type="component" value="Unassembled WGS sequence"/>
</dbReference>
<accession>A0A6A3KYY9</accession>
<evidence type="ECO:0000313" key="2">
    <source>
        <dbReference type="EMBL" id="KAE9012552.1"/>
    </source>
</evidence>
<dbReference type="Proteomes" id="UP000435112">
    <property type="component" value="Unassembled WGS sequence"/>
</dbReference>
<evidence type="ECO:0000313" key="3">
    <source>
        <dbReference type="EMBL" id="KAE9330871.1"/>
    </source>
</evidence>
<dbReference type="EMBL" id="QXFV01003428">
    <property type="protein sequence ID" value="KAE8976855.1"/>
    <property type="molecule type" value="Genomic_DNA"/>
</dbReference>
<dbReference type="EMBL" id="QXFT01001043">
    <property type="protein sequence ID" value="KAE9330871.1"/>
    <property type="molecule type" value="Genomic_DNA"/>
</dbReference>
<gene>
    <name evidence="1" type="ORF">PR001_g25297</name>
    <name evidence="2" type="ORF">PR002_g14771</name>
    <name evidence="3" type="ORF">PR003_g15220</name>
</gene>
<protein>
    <submittedName>
        <fullName evidence="2">Uncharacterized protein</fullName>
    </submittedName>
</protein>
<evidence type="ECO:0000313" key="1">
    <source>
        <dbReference type="EMBL" id="KAE8976855.1"/>
    </source>
</evidence>
<dbReference type="Proteomes" id="UP000429607">
    <property type="component" value="Unassembled WGS sequence"/>
</dbReference>
<evidence type="ECO:0000313" key="5">
    <source>
        <dbReference type="Proteomes" id="UP000434957"/>
    </source>
</evidence>
<dbReference type="EMBL" id="QXFU01001040">
    <property type="protein sequence ID" value="KAE9012552.1"/>
    <property type="molecule type" value="Genomic_DNA"/>
</dbReference>
<organism evidence="2 6">
    <name type="scientific">Phytophthora rubi</name>
    <dbReference type="NCBI Taxonomy" id="129364"/>
    <lineage>
        <taxon>Eukaryota</taxon>
        <taxon>Sar</taxon>
        <taxon>Stramenopiles</taxon>
        <taxon>Oomycota</taxon>
        <taxon>Peronosporomycetes</taxon>
        <taxon>Peronosporales</taxon>
        <taxon>Peronosporaceae</taxon>
        <taxon>Phytophthora</taxon>
    </lineage>
</organism>
<name>A0A6A3KYY9_9STRA</name>
<proteinExistence type="predicted"/>
<comment type="caution">
    <text evidence="2">The sequence shown here is derived from an EMBL/GenBank/DDBJ whole genome shotgun (WGS) entry which is preliminary data.</text>
</comment>
<sequence>MYLRTSVALTTSVTWQYPSATALATSLATARRSSTRSANERLKTRRAPALQAAVHMYLRTRRSRRSSVAAAAWVYRY</sequence>